<name>A0A2M3ZXD4_9DIPT</name>
<sequence length="106" mass="11880">MVEVRWTRHELLLLLRVASPVPDVLSVSWSHIFGDKLPEHTHRLAGAAHFDRTCFRCDCSFRTTRGASCEVVSPTVCNHYPGRVLTVVGNSPHDATEGDDEMNVEH</sequence>
<organism evidence="1">
    <name type="scientific">Anopheles braziliensis</name>
    <dbReference type="NCBI Taxonomy" id="58242"/>
    <lineage>
        <taxon>Eukaryota</taxon>
        <taxon>Metazoa</taxon>
        <taxon>Ecdysozoa</taxon>
        <taxon>Arthropoda</taxon>
        <taxon>Hexapoda</taxon>
        <taxon>Insecta</taxon>
        <taxon>Pterygota</taxon>
        <taxon>Neoptera</taxon>
        <taxon>Endopterygota</taxon>
        <taxon>Diptera</taxon>
        <taxon>Nematocera</taxon>
        <taxon>Culicoidea</taxon>
        <taxon>Culicidae</taxon>
        <taxon>Anophelinae</taxon>
        <taxon>Anopheles</taxon>
    </lineage>
</organism>
<dbReference type="EMBL" id="GGFM01012404">
    <property type="protein sequence ID" value="MBW33155.1"/>
    <property type="molecule type" value="Transcribed_RNA"/>
</dbReference>
<proteinExistence type="predicted"/>
<accession>A0A2M3ZXD4</accession>
<evidence type="ECO:0000313" key="1">
    <source>
        <dbReference type="EMBL" id="MBW33155.1"/>
    </source>
</evidence>
<protein>
    <submittedName>
        <fullName evidence="1">Putative secreted peptide</fullName>
    </submittedName>
</protein>
<reference evidence="1" key="1">
    <citation type="submission" date="2018-01" db="EMBL/GenBank/DDBJ databases">
        <title>An insight into the sialome of Amazonian anophelines.</title>
        <authorList>
            <person name="Ribeiro J.M."/>
            <person name="Scarpassa V."/>
            <person name="Calvo E."/>
        </authorList>
    </citation>
    <scope>NUCLEOTIDE SEQUENCE</scope>
    <source>
        <tissue evidence="1">Salivary glands</tissue>
    </source>
</reference>
<dbReference type="AlphaFoldDB" id="A0A2M3ZXD4"/>